<sequence>MAKEEVKEPTKGPKLPKKRVILYSYIGILAVLTVLFGFHLLKYFYLDPLSVAGRPVYGYRTENLESISDSVIAAAEEKGAQQSGVNEVKVTVQGPVVYVNVQVNDGVDVETARAAAEATATKMLDEIGDKSQEYSFQLVVSTGDVKALTDANREQELEYYKQHRLDIVEQIVAHAEEYPTQENIDRAKNNIKVMPKDYNKKTGEYEYRYKEEKEAFDARIEALTVLTAEEEEALGDIPYLEVDQAIKPTEISDYPSWGAYDKNTQSFVWQ</sequence>
<accession>A0ABM8IKP5</accession>
<name>A0ABM8IKP5_9FIRM</name>
<dbReference type="RefSeq" id="WP_161832605.1">
    <property type="nucleotide sequence ID" value="NZ_AP028127.1"/>
</dbReference>
<reference evidence="2" key="1">
    <citation type="journal article" date="2024" name="Int. J. Syst. Evol. Microbiol.">
        <title>Turicibacter faecis sp. nov., isolated from faeces of heart failure mouse model.</title>
        <authorList>
            <person name="Imamura Y."/>
            <person name="Motooka D."/>
            <person name="Nakajima Y."/>
            <person name="Ito S."/>
            <person name="Kitakaze M."/>
            <person name="Iida T."/>
            <person name="Nakamura S."/>
        </authorList>
    </citation>
    <scope>NUCLEOTIDE SEQUENCE</scope>
    <source>
        <strain evidence="2">TC023</strain>
    </source>
</reference>
<keyword evidence="1" id="KW-1133">Transmembrane helix</keyword>
<keyword evidence="3" id="KW-1185">Reference proteome</keyword>
<evidence type="ECO:0000313" key="2">
    <source>
        <dbReference type="EMBL" id="BEH91698.1"/>
    </source>
</evidence>
<organism evidence="2 3">
    <name type="scientific">Turicibacter faecis</name>
    <dbReference type="NCBI Taxonomy" id="2963365"/>
    <lineage>
        <taxon>Bacteria</taxon>
        <taxon>Bacillati</taxon>
        <taxon>Bacillota</taxon>
        <taxon>Erysipelotrichia</taxon>
        <taxon>Erysipelotrichales</taxon>
        <taxon>Turicibacteraceae</taxon>
        <taxon>Turicibacter</taxon>
    </lineage>
</organism>
<feature type="transmembrane region" description="Helical" evidence="1">
    <location>
        <begin position="20"/>
        <end position="41"/>
    </location>
</feature>
<protein>
    <submittedName>
        <fullName evidence="2">Uncharacterized protein</fullName>
    </submittedName>
</protein>
<dbReference type="Proteomes" id="UP001432099">
    <property type="component" value="Chromosome"/>
</dbReference>
<evidence type="ECO:0000313" key="3">
    <source>
        <dbReference type="Proteomes" id="UP001432099"/>
    </source>
</evidence>
<dbReference type="EMBL" id="AP028127">
    <property type="protein sequence ID" value="BEH91698.1"/>
    <property type="molecule type" value="Genomic_DNA"/>
</dbReference>
<evidence type="ECO:0000256" key="1">
    <source>
        <dbReference type="SAM" id="Phobius"/>
    </source>
</evidence>
<keyword evidence="1" id="KW-0472">Membrane</keyword>
<keyword evidence="1" id="KW-0812">Transmembrane</keyword>
<gene>
    <name evidence="2" type="ORF">T23_18000</name>
</gene>
<proteinExistence type="predicted"/>